<feature type="non-terminal residue" evidence="2">
    <location>
        <position position="1"/>
    </location>
</feature>
<feature type="region of interest" description="Disordered" evidence="1">
    <location>
        <begin position="159"/>
        <end position="187"/>
    </location>
</feature>
<dbReference type="Proteomes" id="UP001497623">
    <property type="component" value="Unassembled WGS sequence"/>
</dbReference>
<feature type="region of interest" description="Disordered" evidence="1">
    <location>
        <begin position="44"/>
        <end position="126"/>
    </location>
</feature>
<dbReference type="EMBL" id="CAXKWB010005096">
    <property type="protein sequence ID" value="CAL4076636.1"/>
    <property type="molecule type" value="Genomic_DNA"/>
</dbReference>
<gene>
    <name evidence="2" type="ORF">MNOR_LOCUS10204</name>
</gene>
<reference evidence="2 3" key="1">
    <citation type="submission" date="2024-05" db="EMBL/GenBank/DDBJ databases">
        <authorList>
            <person name="Wallberg A."/>
        </authorList>
    </citation>
    <scope>NUCLEOTIDE SEQUENCE [LARGE SCALE GENOMIC DNA]</scope>
</reference>
<organism evidence="2 3">
    <name type="scientific">Meganyctiphanes norvegica</name>
    <name type="common">Northern krill</name>
    <name type="synonym">Thysanopoda norvegica</name>
    <dbReference type="NCBI Taxonomy" id="48144"/>
    <lineage>
        <taxon>Eukaryota</taxon>
        <taxon>Metazoa</taxon>
        <taxon>Ecdysozoa</taxon>
        <taxon>Arthropoda</taxon>
        <taxon>Crustacea</taxon>
        <taxon>Multicrustacea</taxon>
        <taxon>Malacostraca</taxon>
        <taxon>Eumalacostraca</taxon>
        <taxon>Eucarida</taxon>
        <taxon>Euphausiacea</taxon>
        <taxon>Euphausiidae</taxon>
        <taxon>Meganyctiphanes</taxon>
    </lineage>
</organism>
<protein>
    <submittedName>
        <fullName evidence="2">Uncharacterized protein</fullName>
    </submittedName>
</protein>
<feature type="non-terminal residue" evidence="2">
    <location>
        <position position="187"/>
    </location>
</feature>
<evidence type="ECO:0000256" key="1">
    <source>
        <dbReference type="SAM" id="MobiDB-lite"/>
    </source>
</evidence>
<keyword evidence="3" id="KW-1185">Reference proteome</keyword>
<name>A0AAV2QE84_MEGNR</name>
<sequence>CKPKKLCRKNDGKCISKLRVCKGPVIDKGCKSKKCQCCVEESSRFENKHNSNGRKYKIDQDVESGSGEKLKSGKNKNEENKKKGNERKLKTNESKPVGNKNNLVVKIPKRMNKKINGNKFNGKDMTKAKKINGGINKIKDRKPNRGTSGKKAVILKEKNKKRNRKNGIKIDGDMNKHKAFKPKQGYG</sequence>
<proteinExistence type="predicted"/>
<evidence type="ECO:0000313" key="2">
    <source>
        <dbReference type="EMBL" id="CAL4076636.1"/>
    </source>
</evidence>
<dbReference type="AlphaFoldDB" id="A0AAV2QE84"/>
<accession>A0AAV2QE84</accession>
<feature type="compositionally biased region" description="Basic and acidic residues" evidence="1">
    <location>
        <begin position="56"/>
        <end position="93"/>
    </location>
</feature>
<comment type="caution">
    <text evidence="2">The sequence shown here is derived from an EMBL/GenBank/DDBJ whole genome shotgun (WGS) entry which is preliminary data.</text>
</comment>
<evidence type="ECO:0000313" key="3">
    <source>
        <dbReference type="Proteomes" id="UP001497623"/>
    </source>
</evidence>